<evidence type="ECO:0000313" key="5">
    <source>
        <dbReference type="Proteomes" id="UP000017836"/>
    </source>
</evidence>
<dbReference type="Proteomes" id="UP000017836">
    <property type="component" value="Unassembled WGS sequence"/>
</dbReference>
<dbReference type="eggNOG" id="ENOG502QQEP">
    <property type="taxonomic scope" value="Eukaryota"/>
</dbReference>
<dbReference type="PANTHER" id="PTHR31189:SF13">
    <property type="entry name" value="CUPINCIN"/>
    <property type="match status" value="1"/>
</dbReference>
<dbReference type="InterPro" id="IPR011051">
    <property type="entry name" value="RmlC_Cupin_sf"/>
</dbReference>
<dbReference type="HOGENOM" id="CLU_018703_1_1_1"/>
<feature type="domain" description="Cupin type-1" evidence="3">
    <location>
        <begin position="297"/>
        <end position="493"/>
    </location>
</feature>
<gene>
    <name evidence="4" type="ORF">AMTR_s00002p00272040</name>
</gene>
<dbReference type="InterPro" id="IPR050253">
    <property type="entry name" value="Seed_Storage-Functional"/>
</dbReference>
<dbReference type="InterPro" id="IPR014710">
    <property type="entry name" value="RmlC-like_jellyroll"/>
</dbReference>
<dbReference type="Gramene" id="ERN01581">
    <property type="protein sequence ID" value="ERN01581"/>
    <property type="gene ID" value="AMTR_s00002p00272040"/>
</dbReference>
<feature type="region of interest" description="Disordered" evidence="1">
    <location>
        <begin position="370"/>
        <end position="417"/>
    </location>
</feature>
<feature type="domain" description="Cupin type-1" evidence="3">
    <location>
        <begin position="95"/>
        <end position="253"/>
    </location>
</feature>
<feature type="chain" id="PRO_5004807016" description="Cupin type-1 domain-containing protein" evidence="2">
    <location>
        <begin position="23"/>
        <end position="523"/>
    </location>
</feature>
<dbReference type="InterPro" id="IPR006045">
    <property type="entry name" value="Cupin_1"/>
</dbReference>
<name>W1P1Y4_AMBTC</name>
<dbReference type="OrthoDB" id="1912756at2759"/>
<accession>W1P1Y4</accession>
<feature type="compositionally biased region" description="Basic and acidic residues" evidence="1">
    <location>
        <begin position="372"/>
        <end position="417"/>
    </location>
</feature>
<keyword evidence="5" id="KW-1185">Reference proteome</keyword>
<dbReference type="SMART" id="SM00835">
    <property type="entry name" value="Cupin_1"/>
    <property type="match status" value="2"/>
</dbReference>
<evidence type="ECO:0000313" key="4">
    <source>
        <dbReference type="EMBL" id="ERN01581.1"/>
    </source>
</evidence>
<dbReference type="CDD" id="cd02245">
    <property type="entry name" value="cupin_7S_vicilin-like_C"/>
    <property type="match status" value="1"/>
</dbReference>
<dbReference type="AlphaFoldDB" id="W1P1Y4"/>
<evidence type="ECO:0000256" key="2">
    <source>
        <dbReference type="SAM" id="SignalP"/>
    </source>
</evidence>
<evidence type="ECO:0000256" key="1">
    <source>
        <dbReference type="SAM" id="MobiDB-lite"/>
    </source>
</evidence>
<dbReference type="SUPFAM" id="SSF51182">
    <property type="entry name" value="RmlC-like cupins"/>
    <property type="match status" value="2"/>
</dbReference>
<proteinExistence type="predicted"/>
<dbReference type="Pfam" id="PF00190">
    <property type="entry name" value="Cupin_1"/>
    <property type="match status" value="2"/>
</dbReference>
<dbReference type="OMA" id="MYLAGMN"/>
<feature type="region of interest" description="Disordered" evidence="1">
    <location>
        <begin position="65"/>
        <end position="92"/>
    </location>
</feature>
<evidence type="ECO:0000259" key="3">
    <source>
        <dbReference type="SMART" id="SM00835"/>
    </source>
</evidence>
<dbReference type="STRING" id="13333.W1P1Y4"/>
<dbReference type="Gene3D" id="2.60.120.10">
    <property type="entry name" value="Jelly Rolls"/>
    <property type="match status" value="2"/>
</dbReference>
<dbReference type="PANTHER" id="PTHR31189">
    <property type="entry name" value="OS03G0336100 PROTEIN-RELATED"/>
    <property type="match status" value="1"/>
</dbReference>
<feature type="signal peptide" evidence="2">
    <location>
        <begin position="1"/>
        <end position="22"/>
    </location>
</feature>
<dbReference type="CDD" id="cd02244">
    <property type="entry name" value="cupin_7S_vicilin-like_N"/>
    <property type="match status" value="1"/>
</dbReference>
<feature type="compositionally biased region" description="Basic and acidic residues" evidence="1">
    <location>
        <begin position="71"/>
        <end position="87"/>
    </location>
</feature>
<sequence>MASSWILTALLFLFVVVSPLLALSKRDPERERQERQCKSECERSREREREVRQCKQECEERYRRQKGQGRNIEERERESESESEGRRRGVTGNPYAFERDRFVRDISTEHGSFRTLPPFTERSELFRGIENNRICIMELKPNAFVLPHHKDADIIYYVANGDARLVTIGEERQDSHNLKKGDTATIPAGKTTYIINKDSQRELKIVALLQTISTPGQYEIFFGATGQNPPSYLRAFSDEILEASFNVDRSRLSRLLEQKGQGPIVRPSSEQLQGLIHGGSGGGKWPFGESEESERPFNLFSRRPRISNDHGELYELDETEYSPLREFDIAISFANISRGSLEVPFYNSRATEIYVILEGRARIEMACPHVSGGREQEGSRRGQGEQEGSRRGQREQEGSRREQEQEERGKGQGQEIKYHKIRSDLNPEDLFVAPPSHPIAIRASQEENLQIICFEINARRNRKYFLAGKNSILNQIERAAKEVSFNVPSREAEEVLRAQSDSVFVVGPRQQREGREGEGRAVA</sequence>
<dbReference type="EMBL" id="KI394767">
    <property type="protein sequence ID" value="ERN01581.1"/>
    <property type="molecule type" value="Genomic_DNA"/>
</dbReference>
<protein>
    <recommendedName>
        <fullName evidence="3">Cupin type-1 domain-containing protein</fullName>
    </recommendedName>
</protein>
<reference evidence="5" key="1">
    <citation type="journal article" date="2013" name="Science">
        <title>The Amborella genome and the evolution of flowering plants.</title>
        <authorList>
            <consortium name="Amborella Genome Project"/>
        </authorList>
    </citation>
    <scope>NUCLEOTIDE SEQUENCE [LARGE SCALE GENOMIC DNA]</scope>
</reference>
<keyword evidence="2" id="KW-0732">Signal</keyword>
<organism evidence="4 5">
    <name type="scientific">Amborella trichopoda</name>
    <dbReference type="NCBI Taxonomy" id="13333"/>
    <lineage>
        <taxon>Eukaryota</taxon>
        <taxon>Viridiplantae</taxon>
        <taxon>Streptophyta</taxon>
        <taxon>Embryophyta</taxon>
        <taxon>Tracheophyta</taxon>
        <taxon>Spermatophyta</taxon>
        <taxon>Magnoliopsida</taxon>
        <taxon>Amborellales</taxon>
        <taxon>Amborellaceae</taxon>
        <taxon>Amborella</taxon>
    </lineage>
</organism>